<feature type="active site" description="Proton donor" evidence="1">
    <location>
        <position position="69"/>
    </location>
</feature>
<dbReference type="STRING" id="1390249.BHU72_03720"/>
<dbReference type="Gene3D" id="3.60.21.10">
    <property type="match status" value="1"/>
</dbReference>
<feature type="binding site" evidence="2">
    <location>
        <position position="8"/>
    </location>
    <ligand>
        <name>Fe cation</name>
        <dbReference type="ChEBI" id="CHEBI:24875"/>
        <label>1</label>
    </ligand>
</feature>
<dbReference type="InterPro" id="IPR029052">
    <property type="entry name" value="Metallo-depent_PP-like"/>
</dbReference>
<dbReference type="OrthoDB" id="9801109at2"/>
<dbReference type="Pfam" id="PF13277">
    <property type="entry name" value="YmdB"/>
    <property type="match status" value="1"/>
</dbReference>
<dbReference type="NCBIfam" id="TIGR00282">
    <property type="entry name" value="TIGR00282 family metallophosphoesterase"/>
    <property type="match status" value="1"/>
</dbReference>
<evidence type="ECO:0000256" key="1">
    <source>
        <dbReference type="PIRSR" id="PIRSR004789-50"/>
    </source>
</evidence>
<feature type="binding site" evidence="2">
    <location>
        <position position="151"/>
    </location>
    <ligand>
        <name>Fe cation</name>
        <dbReference type="ChEBI" id="CHEBI:24875"/>
        <label>2</label>
    </ligand>
</feature>
<sequence>MKILFLGDVVGNVGIQVIRDYLSVAKDKYQPNLIIANGENAAINGKGITKKAAMSLYDLGIDILTMGNHVWDQNEIYDLFVSHPNRIIRPANYPKSSPGQSYVTIKCGVKNVTIINISGQTFMDSLNCPFHAIDEILEQIPKDHYVVVDFHAEATSEKLAMGHYLTGRVTAVLGTHTHVQTSDAQILNKQTAYITDVGMVGCSSGVLGMSQDSVIKRFTTKLPVKLEIIQNTDSWQFSAVLIETESNSIKAKSIHQILERS</sequence>
<dbReference type="GO" id="GO:0004113">
    <property type="term" value="F:2',3'-cyclic-nucleotide 3'-phosphodiesterase activity"/>
    <property type="evidence" value="ECO:0007669"/>
    <property type="project" value="TreeGrafter"/>
</dbReference>
<dbReference type="EMBL" id="MJAT01000012">
    <property type="protein sequence ID" value="OEH85891.1"/>
    <property type="molecule type" value="Genomic_DNA"/>
</dbReference>
<dbReference type="GO" id="GO:0046872">
    <property type="term" value="F:metal ion binding"/>
    <property type="evidence" value="ECO:0007669"/>
    <property type="project" value="UniProtKB-KW"/>
</dbReference>
<feature type="binding site" evidence="2">
    <location>
        <position position="178"/>
    </location>
    <ligand>
        <name>Fe cation</name>
        <dbReference type="ChEBI" id="CHEBI:24875"/>
        <label>1</label>
    </ligand>
</feature>
<comment type="caution">
    <text evidence="3">The sequence shown here is derived from an EMBL/GenBank/DDBJ whole genome shotgun (WGS) entry which is preliminary data.</text>
</comment>
<dbReference type="RefSeq" id="WP_069701974.1">
    <property type="nucleotide sequence ID" value="NZ_MJAT01000012.1"/>
</dbReference>
<feature type="binding site" evidence="2">
    <location>
        <position position="39"/>
    </location>
    <ligand>
        <name>Fe cation</name>
        <dbReference type="ChEBI" id="CHEBI:24875"/>
        <label>1</label>
    </ligand>
</feature>
<dbReference type="PANTHER" id="PTHR36303">
    <property type="entry name" value="2',3'-CYCLIC-NUCLEOTIDE 2'-PHOSPHODIESTERASE"/>
    <property type="match status" value="1"/>
</dbReference>
<evidence type="ECO:0000256" key="2">
    <source>
        <dbReference type="PIRSR" id="PIRSR004789-51"/>
    </source>
</evidence>
<dbReference type="AlphaFoldDB" id="A0A1E5L6Y7"/>
<feature type="binding site" evidence="2">
    <location>
        <position position="68"/>
    </location>
    <ligand>
        <name>Fe cation</name>
        <dbReference type="ChEBI" id="CHEBI:24875"/>
        <label>2</label>
    </ligand>
</feature>
<evidence type="ECO:0000313" key="4">
    <source>
        <dbReference type="Proteomes" id="UP000095255"/>
    </source>
</evidence>
<evidence type="ECO:0000313" key="3">
    <source>
        <dbReference type="EMBL" id="OEH85891.1"/>
    </source>
</evidence>
<dbReference type="PIRSF" id="PIRSF004789">
    <property type="entry name" value="DR1281"/>
    <property type="match status" value="1"/>
</dbReference>
<feature type="binding site" evidence="2">
    <location>
        <position position="39"/>
    </location>
    <ligand>
        <name>Fe cation</name>
        <dbReference type="ChEBI" id="CHEBI:24875"/>
        <label>2</label>
    </ligand>
</feature>
<gene>
    <name evidence="3" type="ORF">BHU72_03720</name>
</gene>
<feature type="binding site" evidence="2">
    <location>
        <position position="40"/>
    </location>
    <ligand>
        <name>Fe cation</name>
        <dbReference type="ChEBI" id="CHEBI:24875"/>
        <label>1</label>
    </ligand>
</feature>
<keyword evidence="2" id="KW-0479">Metal-binding</keyword>
<keyword evidence="4" id="KW-1185">Reference proteome</keyword>
<dbReference type="PANTHER" id="PTHR36303:SF1">
    <property type="entry name" value="2',3'-CYCLIC-NUCLEOTIDE 2'-PHOSPHODIESTERASE"/>
    <property type="match status" value="1"/>
</dbReference>
<reference evidence="3 4" key="1">
    <citation type="submission" date="2016-09" db="EMBL/GenBank/DDBJ databases">
        <title>Desulfuribacillus arsenicus sp. nov., an obligately anaerobic, dissimilatory arsenic- and antimonate-reducing bacterium isolated from anoxic sediments.</title>
        <authorList>
            <person name="Abin C.A."/>
            <person name="Hollibaugh J.T."/>
        </authorList>
    </citation>
    <scope>NUCLEOTIDE SEQUENCE [LARGE SCALE GENOMIC DNA]</scope>
    <source>
        <strain evidence="3 4">MLFW-2</strain>
    </source>
</reference>
<dbReference type="SUPFAM" id="SSF56300">
    <property type="entry name" value="Metallo-dependent phosphatases"/>
    <property type="match status" value="1"/>
</dbReference>
<proteinExistence type="predicted"/>
<name>A0A1E5L6Y7_9FIRM</name>
<accession>A0A1E5L6Y7</accession>
<dbReference type="InterPro" id="IPR005235">
    <property type="entry name" value="YmdB-like"/>
</dbReference>
<organism evidence="3 4">
    <name type="scientific">Desulfuribacillus stibiiarsenatis</name>
    <dbReference type="NCBI Taxonomy" id="1390249"/>
    <lineage>
        <taxon>Bacteria</taxon>
        <taxon>Bacillati</taxon>
        <taxon>Bacillota</taxon>
        <taxon>Desulfuribacillia</taxon>
        <taxon>Desulfuribacillales</taxon>
        <taxon>Desulfuribacillaceae</taxon>
        <taxon>Desulfuribacillus</taxon>
    </lineage>
</organism>
<protein>
    <submittedName>
        <fullName evidence="3">Metallophosphoesterase</fullName>
    </submittedName>
</protein>
<dbReference type="Proteomes" id="UP000095255">
    <property type="component" value="Unassembled WGS sequence"/>
</dbReference>
<feature type="binding site" evidence="2">
    <location>
        <position position="176"/>
    </location>
    <ligand>
        <name>Fe cation</name>
        <dbReference type="ChEBI" id="CHEBI:24875"/>
        <label>2</label>
    </ligand>
</feature>